<dbReference type="eggNOG" id="COG0745">
    <property type="taxonomic scope" value="Bacteria"/>
</dbReference>
<dbReference type="CDD" id="cd00130">
    <property type="entry name" value="PAS"/>
    <property type="match status" value="1"/>
</dbReference>
<dbReference type="InterPro" id="IPR001633">
    <property type="entry name" value="EAL_dom"/>
</dbReference>
<dbReference type="Pfam" id="PF00072">
    <property type="entry name" value="Response_reg"/>
    <property type="match status" value="1"/>
</dbReference>
<dbReference type="PANTHER" id="PTHR44757:SF2">
    <property type="entry name" value="BIOFILM ARCHITECTURE MAINTENANCE PROTEIN MBAA"/>
    <property type="match status" value="1"/>
</dbReference>
<dbReference type="SUPFAM" id="SSF55785">
    <property type="entry name" value="PYP-like sensor domain (PAS domain)"/>
    <property type="match status" value="1"/>
</dbReference>
<dbReference type="InterPro" id="IPR035965">
    <property type="entry name" value="PAS-like_dom_sf"/>
</dbReference>
<dbReference type="CDD" id="cd01949">
    <property type="entry name" value="GGDEF"/>
    <property type="match status" value="1"/>
</dbReference>
<dbReference type="InterPro" id="IPR035919">
    <property type="entry name" value="EAL_sf"/>
</dbReference>
<dbReference type="CDD" id="cd01948">
    <property type="entry name" value="EAL"/>
    <property type="match status" value="1"/>
</dbReference>
<dbReference type="SUPFAM" id="SSF52172">
    <property type="entry name" value="CheY-like"/>
    <property type="match status" value="1"/>
</dbReference>
<dbReference type="Gene3D" id="3.20.20.450">
    <property type="entry name" value="EAL domain"/>
    <property type="match status" value="1"/>
</dbReference>
<dbReference type="EMBL" id="CP000089">
    <property type="protein sequence ID" value="AAZ47518.1"/>
    <property type="molecule type" value="Genomic_DNA"/>
</dbReference>
<dbReference type="InterPro" id="IPR043128">
    <property type="entry name" value="Rev_trsase/Diguanyl_cyclase"/>
</dbReference>
<dbReference type="InterPro" id="IPR000700">
    <property type="entry name" value="PAS-assoc_C"/>
</dbReference>
<dbReference type="InterPro" id="IPR052155">
    <property type="entry name" value="Biofilm_reg_signaling"/>
</dbReference>
<keyword evidence="1" id="KW-0597">Phosphoprotein</keyword>
<gene>
    <name evidence="6" type="ordered locus">Daro_2788</name>
</gene>
<dbReference type="KEGG" id="dar:Daro_2788"/>
<dbReference type="SUPFAM" id="SSF55073">
    <property type="entry name" value="Nucleotide cyclase"/>
    <property type="match status" value="1"/>
</dbReference>
<evidence type="ECO:0000259" key="3">
    <source>
        <dbReference type="PROSITE" id="PS50113"/>
    </source>
</evidence>
<feature type="domain" description="Response regulatory" evidence="2">
    <location>
        <begin position="8"/>
        <end position="125"/>
    </location>
</feature>
<feature type="domain" description="PAC" evidence="3">
    <location>
        <begin position="209"/>
        <end position="263"/>
    </location>
</feature>
<dbReference type="HOGENOM" id="CLU_000445_70_50_4"/>
<name>Q47CB3_DECAR</name>
<dbReference type="SMART" id="SM00052">
    <property type="entry name" value="EAL"/>
    <property type="match status" value="1"/>
</dbReference>
<dbReference type="Pfam" id="PF00990">
    <property type="entry name" value="GGDEF"/>
    <property type="match status" value="1"/>
</dbReference>
<evidence type="ECO:0000259" key="2">
    <source>
        <dbReference type="PROSITE" id="PS50110"/>
    </source>
</evidence>
<feature type="domain" description="GGDEF" evidence="5">
    <location>
        <begin position="294"/>
        <end position="441"/>
    </location>
</feature>
<dbReference type="Gene3D" id="3.30.450.20">
    <property type="entry name" value="PAS domain"/>
    <property type="match status" value="1"/>
</dbReference>
<dbReference type="AlphaFoldDB" id="Q47CB3"/>
<dbReference type="FunFam" id="3.20.20.450:FF:000001">
    <property type="entry name" value="Cyclic di-GMP phosphodiesterase yahA"/>
    <property type="match status" value="1"/>
</dbReference>
<dbReference type="PROSITE" id="PS50113">
    <property type="entry name" value="PAC"/>
    <property type="match status" value="1"/>
</dbReference>
<accession>Q47CB3</accession>
<dbReference type="Gene3D" id="3.30.70.270">
    <property type="match status" value="1"/>
</dbReference>
<dbReference type="PROSITE" id="PS50883">
    <property type="entry name" value="EAL"/>
    <property type="match status" value="1"/>
</dbReference>
<reference evidence="6" key="1">
    <citation type="submission" date="2005-08" db="EMBL/GenBank/DDBJ databases">
        <title>Complete sequence of Dechloromonas aromatica RCB.</title>
        <authorList>
            <person name="Salinero K.K."/>
            <person name="Copeland A."/>
            <person name="Lucas S."/>
            <person name="Lapidus A."/>
            <person name="Barry K."/>
            <person name="Detter J.C."/>
            <person name="Glavina T."/>
            <person name="Hammon N."/>
            <person name="Israni S."/>
            <person name="Pitluck S."/>
            <person name="Di Bartolo G."/>
            <person name="Trong S."/>
            <person name="Schmutz J."/>
            <person name="Larimer F."/>
            <person name="Land M."/>
            <person name="Ivanova N."/>
            <person name="Richardson P."/>
        </authorList>
    </citation>
    <scope>NUCLEOTIDE SEQUENCE</scope>
    <source>
        <strain evidence="6">RCB</strain>
    </source>
</reference>
<dbReference type="STRING" id="159087.Daro_2788"/>
<dbReference type="GO" id="GO:0000160">
    <property type="term" value="P:phosphorelay signal transduction system"/>
    <property type="evidence" value="ECO:0007669"/>
    <property type="project" value="InterPro"/>
</dbReference>
<protein>
    <submittedName>
        <fullName evidence="6">Response regulator receiver modulated diguanylate cyclase/phosphodiesterase</fullName>
    </submittedName>
</protein>
<proteinExistence type="predicted"/>
<sequence>MSRTDKPKLLIVDDEPVMRTITESVLAQHEFDVTTVASAEEAISQITQGHIPDLLLLDVLMPGINGFEACRILRRIERLEHLPIIMLTALDDQASIDEAYRCGATDFITKPLNIPLLPHRVRYLLRSSIAFKDLVDSQLTLIHTQQIAHLGNWTMDHEGNISAASRQYLDIIAAAQLPVSEKRLLARVHREDRSALMRCWAELRAGRPYQIDYRLRSLANENLWHHVHERGFPIFDEKNHYQGASGFTQDISERVSQEEKIRQLAWHDPVTGLNNRDRLIELLERDLQADDNKTGVVILYIHLSNLRDVATVLGQETSDAAIRTLASRIKGLLKTPPQCNCPADREYMQDAKLARYDEQSFVLALPGVLDREEIYCYANAVNETISQPMLLLGDEVLITPFIGIAYYPEDASDTAELFRRAMLVALRAASNNGTVVSFFDQKHDHEAAQRLVLERGLRAALDQGGQLRPYFQPKISAATGEIIGAEVLLRWQHPLLGFITPDRFIPLAEEVGLIHPISEWLISQVCELIADWLGMRQKVGTISINLSAESFFQHSLIQFIDEVLNRTGVPASQLIIELTESVLMQNADTAHQVINELRQRGIRISLDDFGTGFSSLGYLNRFSIDEIKIDRSFVIDLEEQGKKRALVQAIITLGTALGLKVVAEGVETRQQADLLRAMGCDIFQGFFFARPMPADEFIAFQLPAIESGITPDPTP</sequence>
<evidence type="ECO:0000256" key="1">
    <source>
        <dbReference type="PROSITE-ProRule" id="PRU00169"/>
    </source>
</evidence>
<feature type="domain" description="EAL" evidence="4">
    <location>
        <begin position="450"/>
        <end position="705"/>
    </location>
</feature>
<dbReference type="eggNOG" id="COG5001">
    <property type="taxonomic scope" value="Bacteria"/>
</dbReference>
<dbReference type="SMART" id="SM00448">
    <property type="entry name" value="REC"/>
    <property type="match status" value="1"/>
</dbReference>
<dbReference type="OrthoDB" id="9813903at2"/>
<dbReference type="PROSITE" id="PS50887">
    <property type="entry name" value="GGDEF"/>
    <property type="match status" value="1"/>
</dbReference>
<dbReference type="SMART" id="SM00267">
    <property type="entry name" value="GGDEF"/>
    <property type="match status" value="1"/>
</dbReference>
<evidence type="ECO:0000259" key="4">
    <source>
        <dbReference type="PROSITE" id="PS50883"/>
    </source>
</evidence>
<dbReference type="InterPro" id="IPR011006">
    <property type="entry name" value="CheY-like_superfamily"/>
</dbReference>
<dbReference type="InterPro" id="IPR000014">
    <property type="entry name" value="PAS"/>
</dbReference>
<dbReference type="InterPro" id="IPR001789">
    <property type="entry name" value="Sig_transdc_resp-reg_receiver"/>
</dbReference>
<evidence type="ECO:0000259" key="5">
    <source>
        <dbReference type="PROSITE" id="PS50887"/>
    </source>
</evidence>
<evidence type="ECO:0000313" key="6">
    <source>
        <dbReference type="EMBL" id="AAZ47518.1"/>
    </source>
</evidence>
<dbReference type="Pfam" id="PF00563">
    <property type="entry name" value="EAL"/>
    <property type="match status" value="1"/>
</dbReference>
<dbReference type="InterPro" id="IPR029787">
    <property type="entry name" value="Nucleotide_cyclase"/>
</dbReference>
<dbReference type="InterPro" id="IPR000160">
    <property type="entry name" value="GGDEF_dom"/>
</dbReference>
<dbReference type="PROSITE" id="PS50110">
    <property type="entry name" value="RESPONSE_REGULATORY"/>
    <property type="match status" value="1"/>
</dbReference>
<dbReference type="Gene3D" id="3.40.50.2300">
    <property type="match status" value="1"/>
</dbReference>
<feature type="modified residue" description="4-aspartylphosphate" evidence="1">
    <location>
        <position position="58"/>
    </location>
</feature>
<organism evidence="6">
    <name type="scientific">Dechloromonas aromatica (strain RCB)</name>
    <dbReference type="NCBI Taxonomy" id="159087"/>
    <lineage>
        <taxon>Bacteria</taxon>
        <taxon>Pseudomonadati</taxon>
        <taxon>Pseudomonadota</taxon>
        <taxon>Betaproteobacteria</taxon>
        <taxon>Rhodocyclales</taxon>
        <taxon>Azonexaceae</taxon>
        <taxon>Dechloromonas</taxon>
    </lineage>
</organism>
<dbReference type="PANTHER" id="PTHR44757">
    <property type="entry name" value="DIGUANYLATE CYCLASE DGCP"/>
    <property type="match status" value="1"/>
</dbReference>
<dbReference type="SUPFAM" id="SSF141868">
    <property type="entry name" value="EAL domain-like"/>
    <property type="match status" value="1"/>
</dbReference>